<name>A0ABX1E8B9_9PROT</name>
<sequence>MRKLSLLIVLAGGLAACGQTTGDRAVSGGLLGAGAGAAIGSLSGSAGTGALIGGAAGAAGGALTNPGTVDLGRPAWR</sequence>
<evidence type="ECO:0000313" key="3">
    <source>
        <dbReference type="Proteomes" id="UP000787635"/>
    </source>
</evidence>
<dbReference type="Pfam" id="PF13441">
    <property type="entry name" value="Gly-zipper_YMGG"/>
    <property type="match status" value="1"/>
</dbReference>
<organism evidence="2 3">
    <name type="scientific">Falsiroseomonas selenitidurans</name>
    <dbReference type="NCBI Taxonomy" id="2716335"/>
    <lineage>
        <taxon>Bacteria</taxon>
        <taxon>Pseudomonadati</taxon>
        <taxon>Pseudomonadota</taxon>
        <taxon>Alphaproteobacteria</taxon>
        <taxon>Acetobacterales</taxon>
        <taxon>Roseomonadaceae</taxon>
        <taxon>Falsiroseomonas</taxon>
    </lineage>
</organism>
<protein>
    <recommendedName>
        <fullName evidence="1">YMGG-like Gly-zipper domain-containing protein</fullName>
    </recommendedName>
</protein>
<reference evidence="2 3" key="1">
    <citation type="submission" date="2020-03" db="EMBL/GenBank/DDBJ databases">
        <title>Roseomonas selenitidurans sp. nov. isolated from urban soil.</title>
        <authorList>
            <person name="Liu H."/>
        </authorList>
    </citation>
    <scope>NUCLEOTIDE SEQUENCE [LARGE SCALE GENOMIC DNA]</scope>
    <source>
        <strain evidence="2 3">BU-1</strain>
    </source>
</reference>
<dbReference type="Proteomes" id="UP000787635">
    <property type="component" value="Unassembled WGS sequence"/>
</dbReference>
<dbReference type="PROSITE" id="PS51257">
    <property type="entry name" value="PROKAR_LIPOPROTEIN"/>
    <property type="match status" value="1"/>
</dbReference>
<dbReference type="RefSeq" id="WP_168033780.1">
    <property type="nucleotide sequence ID" value="NZ_JAAVNE010000037.1"/>
</dbReference>
<keyword evidence="3" id="KW-1185">Reference proteome</keyword>
<dbReference type="EMBL" id="JAAVNE010000037">
    <property type="protein sequence ID" value="NKC33043.1"/>
    <property type="molecule type" value="Genomic_DNA"/>
</dbReference>
<evidence type="ECO:0000259" key="1">
    <source>
        <dbReference type="Pfam" id="PF13441"/>
    </source>
</evidence>
<proteinExistence type="predicted"/>
<evidence type="ECO:0000313" key="2">
    <source>
        <dbReference type="EMBL" id="NKC33043.1"/>
    </source>
</evidence>
<gene>
    <name evidence="2" type="ORF">HEQ75_19420</name>
</gene>
<accession>A0ABX1E8B9</accession>
<comment type="caution">
    <text evidence="2">The sequence shown here is derived from an EMBL/GenBank/DDBJ whole genome shotgun (WGS) entry which is preliminary data.</text>
</comment>
<dbReference type="InterPro" id="IPR027367">
    <property type="entry name" value="Gly-zipper_YMGG"/>
</dbReference>
<feature type="domain" description="YMGG-like Gly-zipper" evidence="1">
    <location>
        <begin position="24"/>
        <end position="64"/>
    </location>
</feature>